<evidence type="ECO:0000256" key="1">
    <source>
        <dbReference type="SAM" id="MobiDB-lite"/>
    </source>
</evidence>
<proteinExistence type="predicted"/>
<name>A0A2A9PCQ5_OPHUN</name>
<dbReference type="Proteomes" id="UP000037136">
    <property type="component" value="Unassembled WGS sequence"/>
</dbReference>
<evidence type="ECO:0000313" key="2">
    <source>
        <dbReference type="EMBL" id="PFH58791.1"/>
    </source>
</evidence>
<organism evidence="2 3">
    <name type="scientific">Ophiocordyceps unilateralis</name>
    <name type="common">Zombie-ant fungus</name>
    <name type="synonym">Torrubia unilateralis</name>
    <dbReference type="NCBI Taxonomy" id="268505"/>
    <lineage>
        <taxon>Eukaryota</taxon>
        <taxon>Fungi</taxon>
        <taxon>Dikarya</taxon>
        <taxon>Ascomycota</taxon>
        <taxon>Pezizomycotina</taxon>
        <taxon>Sordariomycetes</taxon>
        <taxon>Hypocreomycetidae</taxon>
        <taxon>Hypocreales</taxon>
        <taxon>Ophiocordycipitaceae</taxon>
        <taxon>Ophiocordyceps</taxon>
    </lineage>
</organism>
<evidence type="ECO:0000313" key="3">
    <source>
        <dbReference type="Proteomes" id="UP000037136"/>
    </source>
</evidence>
<feature type="region of interest" description="Disordered" evidence="1">
    <location>
        <begin position="47"/>
        <end position="68"/>
    </location>
</feature>
<accession>A0A2A9PCQ5</accession>
<protein>
    <submittedName>
        <fullName evidence="2">Uncharacterized protein</fullName>
    </submittedName>
</protein>
<keyword evidence="3" id="KW-1185">Reference proteome</keyword>
<sequence length="68" mass="7051">MYKNPQICGLSMVRCTTDDQCCSGRCLRVKQPPPNLGPAGGFCAPLTPVNGDPREDQGIASSGSSAVP</sequence>
<comment type="caution">
    <text evidence="2">The sequence shown here is derived from an EMBL/GenBank/DDBJ whole genome shotgun (WGS) entry which is preliminary data.</text>
</comment>
<dbReference type="AlphaFoldDB" id="A0A2A9PCQ5"/>
<reference evidence="2 3" key="1">
    <citation type="journal article" date="2015" name="BMC Genomics">
        <title>Gene expression during zombie ant biting behavior reflects the complexity underlying fungal parasitic behavioral manipulation.</title>
        <authorList>
            <person name="de Bekker C."/>
            <person name="Ohm R.A."/>
            <person name="Loreto R.G."/>
            <person name="Sebastian A."/>
            <person name="Albert I."/>
            <person name="Merrow M."/>
            <person name="Brachmann A."/>
            <person name="Hughes D.P."/>
        </authorList>
    </citation>
    <scope>NUCLEOTIDE SEQUENCE [LARGE SCALE GENOMIC DNA]</scope>
    <source>
        <strain evidence="2 3">SC16a</strain>
    </source>
</reference>
<reference evidence="2 3" key="2">
    <citation type="journal article" date="2017" name="Sci. Rep.">
        <title>Ant-infecting Ophiocordyceps genomes reveal a high diversity of potential behavioral manipulation genes and a possible major role for enterotoxins.</title>
        <authorList>
            <person name="de Bekker C."/>
            <person name="Ohm R.A."/>
            <person name="Evans H.C."/>
            <person name="Brachmann A."/>
            <person name="Hughes D.P."/>
        </authorList>
    </citation>
    <scope>NUCLEOTIDE SEQUENCE [LARGE SCALE GENOMIC DNA]</scope>
    <source>
        <strain evidence="2 3">SC16a</strain>
    </source>
</reference>
<gene>
    <name evidence="2" type="ORF">XA68_13207</name>
</gene>
<feature type="compositionally biased region" description="Polar residues" evidence="1">
    <location>
        <begin position="59"/>
        <end position="68"/>
    </location>
</feature>
<dbReference type="EMBL" id="LAZP02000255">
    <property type="protein sequence ID" value="PFH58791.1"/>
    <property type="molecule type" value="Genomic_DNA"/>
</dbReference>